<keyword evidence="4" id="KW-0235">DNA replication</keyword>
<dbReference type="InterPro" id="IPR008921">
    <property type="entry name" value="DNA_pol3_clamp-load_cplx_C"/>
</dbReference>
<evidence type="ECO:0000313" key="10">
    <source>
        <dbReference type="Proteomes" id="UP000534294"/>
    </source>
</evidence>
<evidence type="ECO:0000256" key="2">
    <source>
        <dbReference type="ARBA" id="ARBA00008959"/>
    </source>
</evidence>
<organism evidence="9 10">
    <name type="scientific">Prosthecobacter dejongeii</name>
    <dbReference type="NCBI Taxonomy" id="48465"/>
    <lineage>
        <taxon>Bacteria</taxon>
        <taxon>Pseudomonadati</taxon>
        <taxon>Verrucomicrobiota</taxon>
        <taxon>Verrucomicrobiia</taxon>
        <taxon>Verrucomicrobiales</taxon>
        <taxon>Verrucomicrobiaceae</taxon>
        <taxon>Prosthecobacter</taxon>
    </lineage>
</organism>
<feature type="compositionally biased region" description="Polar residues" evidence="7">
    <location>
        <begin position="484"/>
        <end position="503"/>
    </location>
</feature>
<dbReference type="Gene3D" id="1.10.8.60">
    <property type="match status" value="1"/>
</dbReference>
<dbReference type="GO" id="GO:0006310">
    <property type="term" value="P:DNA recombination"/>
    <property type="evidence" value="ECO:0007669"/>
    <property type="project" value="InterPro"/>
</dbReference>
<dbReference type="RefSeq" id="WP_246431056.1">
    <property type="nucleotide sequence ID" value="NZ_JACHIF010000006.1"/>
</dbReference>
<evidence type="ECO:0000313" key="9">
    <source>
        <dbReference type="EMBL" id="MBB5038746.1"/>
    </source>
</evidence>
<evidence type="ECO:0000256" key="5">
    <source>
        <dbReference type="ARBA" id="ARBA00022741"/>
    </source>
</evidence>
<name>A0A7W7YM44_9BACT</name>
<dbReference type="CDD" id="cd18139">
    <property type="entry name" value="HLD_clamp_RarA"/>
    <property type="match status" value="1"/>
</dbReference>
<evidence type="ECO:0000256" key="3">
    <source>
        <dbReference type="ARBA" id="ARBA00020776"/>
    </source>
</evidence>
<feature type="domain" description="AAA+ ATPase" evidence="8">
    <location>
        <begin position="92"/>
        <end position="222"/>
    </location>
</feature>
<keyword evidence="5" id="KW-0547">Nucleotide-binding</keyword>
<comment type="function">
    <text evidence="1">DNA-dependent ATPase that plays important roles in cellular responses to stalled DNA replication processes.</text>
</comment>
<dbReference type="FunFam" id="1.20.272.10:FF:000001">
    <property type="entry name" value="Putative AAA family ATPase"/>
    <property type="match status" value="1"/>
</dbReference>
<sequence length="503" mass="54823">MAGSRGLRIAVVGTGFKETIANDGKQLPTTANFFMSEDLFQAPSEASGTVVDAQPDAPLASRMRPRVLAEYTGQGHILGEGKLLRRAVQADRFSSIILYGPPGVGKTTLAHIISQETKARFVTLSGVESSVADIRKEADAALKLKKLTGQGTVLFVDEIHRFNKAQQDVLLPHLERGTLRFIGATTHNPFFYVNSPLVSRSQVFTLEPLGIEDLQILMQRALADGERGLGKWNATLTPEASLHLATVADGDARKCLNALELAVLSSTPDAEGRVTIDLQAAEESVQQKTVVYDGDGDAHYDTASAFIKSMRASDPDAAIYWLAKMIYAGEDIRFLARRIVIAASEDVGMADSNALRVAVAAQQAVEVIGMPEARIILGHAVIYIATAPKSNRAYMAINAALDDVKNGRTLPVPKHLRDAHYKGAKQFGHGEGYLYPHDFEGGFVPQRCLEGGKQYYDPTTNGLEGRIKERLDHYRQQWEKQAENEVQPSKPNSGKRSKSNESV</sequence>
<dbReference type="CDD" id="cd00009">
    <property type="entry name" value="AAA"/>
    <property type="match status" value="1"/>
</dbReference>
<gene>
    <name evidence="9" type="ORF">HNQ64_003011</name>
</gene>
<evidence type="ECO:0000256" key="6">
    <source>
        <dbReference type="ARBA" id="ARBA00022840"/>
    </source>
</evidence>
<dbReference type="GO" id="GO:0006261">
    <property type="term" value="P:DNA-templated DNA replication"/>
    <property type="evidence" value="ECO:0007669"/>
    <property type="project" value="TreeGrafter"/>
</dbReference>
<dbReference type="PANTHER" id="PTHR13779">
    <property type="entry name" value="WERNER HELICASE-INTERACTING PROTEIN 1 FAMILY MEMBER"/>
    <property type="match status" value="1"/>
</dbReference>
<dbReference type="Pfam" id="PF05496">
    <property type="entry name" value="RuvB_N"/>
    <property type="match status" value="1"/>
</dbReference>
<feature type="region of interest" description="Disordered" evidence="7">
    <location>
        <begin position="475"/>
        <end position="503"/>
    </location>
</feature>
<dbReference type="PANTHER" id="PTHR13779:SF7">
    <property type="entry name" value="ATPASE WRNIP1"/>
    <property type="match status" value="1"/>
</dbReference>
<proteinExistence type="inferred from homology"/>
<dbReference type="AlphaFoldDB" id="A0A7W7YM44"/>
<keyword evidence="10" id="KW-1185">Reference proteome</keyword>
<dbReference type="FunFam" id="3.40.50.300:FF:000137">
    <property type="entry name" value="Replication-associated recombination protein A"/>
    <property type="match status" value="1"/>
</dbReference>
<reference evidence="9 10" key="1">
    <citation type="submission" date="2020-08" db="EMBL/GenBank/DDBJ databases">
        <title>Genomic Encyclopedia of Type Strains, Phase IV (KMG-IV): sequencing the most valuable type-strain genomes for metagenomic binning, comparative biology and taxonomic classification.</title>
        <authorList>
            <person name="Goeker M."/>
        </authorList>
    </citation>
    <scope>NUCLEOTIDE SEQUENCE [LARGE SCALE GENOMIC DNA]</scope>
    <source>
        <strain evidence="9 10">DSM 12251</strain>
    </source>
</reference>
<dbReference type="SUPFAM" id="SSF48019">
    <property type="entry name" value="post-AAA+ oligomerization domain-like"/>
    <property type="match status" value="1"/>
</dbReference>
<dbReference type="Gene3D" id="1.20.272.10">
    <property type="match status" value="1"/>
</dbReference>
<dbReference type="EMBL" id="JACHIF010000006">
    <property type="protein sequence ID" value="MBB5038746.1"/>
    <property type="molecule type" value="Genomic_DNA"/>
</dbReference>
<dbReference type="GO" id="GO:0000731">
    <property type="term" value="P:DNA synthesis involved in DNA repair"/>
    <property type="evidence" value="ECO:0007669"/>
    <property type="project" value="TreeGrafter"/>
</dbReference>
<dbReference type="Proteomes" id="UP000534294">
    <property type="component" value="Unassembled WGS sequence"/>
</dbReference>
<evidence type="ECO:0000256" key="1">
    <source>
        <dbReference type="ARBA" id="ARBA00002393"/>
    </source>
</evidence>
<dbReference type="InterPro" id="IPR003593">
    <property type="entry name" value="AAA+_ATPase"/>
</dbReference>
<dbReference type="GO" id="GO:0009378">
    <property type="term" value="F:four-way junction helicase activity"/>
    <property type="evidence" value="ECO:0007669"/>
    <property type="project" value="InterPro"/>
</dbReference>
<dbReference type="InterPro" id="IPR032423">
    <property type="entry name" value="AAA_assoc_2"/>
</dbReference>
<dbReference type="Pfam" id="PF12002">
    <property type="entry name" value="MgsA_C"/>
    <property type="match status" value="1"/>
</dbReference>
<dbReference type="GO" id="GO:0008047">
    <property type="term" value="F:enzyme activator activity"/>
    <property type="evidence" value="ECO:0007669"/>
    <property type="project" value="TreeGrafter"/>
</dbReference>
<dbReference type="InterPro" id="IPR027417">
    <property type="entry name" value="P-loop_NTPase"/>
</dbReference>
<comment type="caution">
    <text evidence="9">The sequence shown here is derived from an EMBL/GenBank/DDBJ whole genome shotgun (WGS) entry which is preliminary data.</text>
</comment>
<protein>
    <recommendedName>
        <fullName evidence="3">Replication-associated recombination protein A</fullName>
    </recommendedName>
</protein>
<dbReference type="GO" id="GO:0003677">
    <property type="term" value="F:DNA binding"/>
    <property type="evidence" value="ECO:0007669"/>
    <property type="project" value="InterPro"/>
</dbReference>
<dbReference type="FunFam" id="1.10.3710.10:FF:000003">
    <property type="entry name" value="ATPase, AAA family protein"/>
    <property type="match status" value="1"/>
</dbReference>
<dbReference type="SMART" id="SM00382">
    <property type="entry name" value="AAA"/>
    <property type="match status" value="1"/>
</dbReference>
<keyword evidence="6" id="KW-0067">ATP-binding</keyword>
<evidence type="ECO:0000259" key="8">
    <source>
        <dbReference type="SMART" id="SM00382"/>
    </source>
</evidence>
<dbReference type="InterPro" id="IPR021886">
    <property type="entry name" value="MgsA_C"/>
</dbReference>
<dbReference type="SUPFAM" id="SSF52540">
    <property type="entry name" value="P-loop containing nucleoside triphosphate hydrolases"/>
    <property type="match status" value="1"/>
</dbReference>
<dbReference type="Gene3D" id="3.40.50.300">
    <property type="entry name" value="P-loop containing nucleotide triphosphate hydrolases"/>
    <property type="match status" value="1"/>
</dbReference>
<dbReference type="Pfam" id="PF16193">
    <property type="entry name" value="AAA_assoc_2"/>
    <property type="match status" value="1"/>
</dbReference>
<dbReference type="GO" id="GO:0005524">
    <property type="term" value="F:ATP binding"/>
    <property type="evidence" value="ECO:0007669"/>
    <property type="project" value="UniProtKB-KW"/>
</dbReference>
<comment type="similarity">
    <text evidence="2">Belongs to the AAA ATPase family. RarA/MGS1/WRNIP1 subfamily.</text>
</comment>
<dbReference type="FunFam" id="1.10.8.60:FF:000029">
    <property type="entry name" value="Replication-associated recombination protein A"/>
    <property type="match status" value="1"/>
</dbReference>
<dbReference type="GO" id="GO:0017116">
    <property type="term" value="F:single-stranded DNA helicase activity"/>
    <property type="evidence" value="ECO:0007669"/>
    <property type="project" value="TreeGrafter"/>
</dbReference>
<dbReference type="Gene3D" id="1.10.3710.10">
    <property type="entry name" value="DNA polymerase III clamp loader subunits, C-terminal domain"/>
    <property type="match status" value="1"/>
</dbReference>
<accession>A0A7W7YM44</accession>
<evidence type="ECO:0000256" key="4">
    <source>
        <dbReference type="ARBA" id="ARBA00022705"/>
    </source>
</evidence>
<dbReference type="InterPro" id="IPR051314">
    <property type="entry name" value="AAA_ATPase_RarA/MGS1/WRNIP1"/>
</dbReference>
<evidence type="ECO:0000256" key="7">
    <source>
        <dbReference type="SAM" id="MobiDB-lite"/>
    </source>
</evidence>
<dbReference type="InterPro" id="IPR008824">
    <property type="entry name" value="RuvB-like_N"/>
</dbReference>